<protein>
    <submittedName>
        <fullName evidence="3">DUF1345 domain-containing protein</fullName>
    </submittedName>
</protein>
<dbReference type="EMBL" id="JBEDNQ010000006">
    <property type="protein sequence ID" value="MEQ3552129.1"/>
    <property type="molecule type" value="Genomic_DNA"/>
</dbReference>
<dbReference type="Pfam" id="PF07077">
    <property type="entry name" value="DUF1345"/>
    <property type="match status" value="1"/>
</dbReference>
<feature type="transmembrane region" description="Helical" evidence="2">
    <location>
        <begin position="57"/>
        <end position="81"/>
    </location>
</feature>
<keyword evidence="2" id="KW-0472">Membrane</keyword>
<comment type="caution">
    <text evidence="3">The sequence shown here is derived from an EMBL/GenBank/DDBJ whole genome shotgun (WGS) entry which is preliminary data.</text>
</comment>
<evidence type="ECO:0000313" key="4">
    <source>
        <dbReference type="Proteomes" id="UP001494902"/>
    </source>
</evidence>
<keyword evidence="2" id="KW-0812">Transmembrane</keyword>
<keyword evidence="4" id="KW-1185">Reference proteome</keyword>
<sequence>MPAAPSDRPAPAPDRGRPPGSRRPFLASDGPRYLVTTAATVVLAAAYGAIVQTVSPAAIGSLGFVVTVYFGAWSVWAALYAGLTVTVLRRAGGIALVDWLTEDRSGRRRRRRTELLTGSGGPLGALSFCAVAIGAVVGAMVVRELREDPVVVGLAVPVVLTSWVLIVTVYAVHYARENARAGGLDFAGCDDGPPGFADHLYLAVQISTAYTSADVAVTGQGMRHTAALHAVVAFVFNTVLIALLVSLLVTVTT</sequence>
<reference evidence="3 4" key="1">
    <citation type="submission" date="2024-03" db="EMBL/GenBank/DDBJ databases">
        <title>Draft genome sequence of Pseudonocardia nematodicida JCM 31783.</title>
        <authorList>
            <person name="Butdee W."/>
            <person name="Duangmal K."/>
        </authorList>
    </citation>
    <scope>NUCLEOTIDE SEQUENCE [LARGE SCALE GENOMIC DNA]</scope>
    <source>
        <strain evidence="3 4">JCM 31783</strain>
    </source>
</reference>
<feature type="transmembrane region" description="Helical" evidence="2">
    <location>
        <begin position="33"/>
        <end position="51"/>
    </location>
</feature>
<dbReference type="Proteomes" id="UP001494902">
    <property type="component" value="Unassembled WGS sequence"/>
</dbReference>
<evidence type="ECO:0000313" key="3">
    <source>
        <dbReference type="EMBL" id="MEQ3552129.1"/>
    </source>
</evidence>
<keyword evidence="2" id="KW-1133">Transmembrane helix</keyword>
<gene>
    <name evidence="3" type="ORF">WIS52_16770</name>
</gene>
<feature type="transmembrane region" description="Helical" evidence="2">
    <location>
        <begin position="150"/>
        <end position="172"/>
    </location>
</feature>
<feature type="region of interest" description="Disordered" evidence="1">
    <location>
        <begin position="1"/>
        <end position="28"/>
    </location>
</feature>
<feature type="transmembrane region" description="Helical" evidence="2">
    <location>
        <begin position="115"/>
        <end position="138"/>
    </location>
</feature>
<evidence type="ECO:0000256" key="1">
    <source>
        <dbReference type="SAM" id="MobiDB-lite"/>
    </source>
</evidence>
<evidence type="ECO:0000256" key="2">
    <source>
        <dbReference type="SAM" id="Phobius"/>
    </source>
</evidence>
<feature type="transmembrane region" description="Helical" evidence="2">
    <location>
        <begin position="226"/>
        <end position="249"/>
    </location>
</feature>
<dbReference type="RefSeq" id="WP_349299195.1">
    <property type="nucleotide sequence ID" value="NZ_JBEDNQ010000006.1"/>
</dbReference>
<dbReference type="InterPro" id="IPR009781">
    <property type="entry name" value="DUF1345"/>
</dbReference>
<accession>A0ABV1KCT7</accession>
<proteinExistence type="predicted"/>
<name>A0ABV1KCT7_9PSEU</name>
<organism evidence="3 4">
    <name type="scientific">Pseudonocardia nematodicida</name>
    <dbReference type="NCBI Taxonomy" id="1206997"/>
    <lineage>
        <taxon>Bacteria</taxon>
        <taxon>Bacillati</taxon>
        <taxon>Actinomycetota</taxon>
        <taxon>Actinomycetes</taxon>
        <taxon>Pseudonocardiales</taxon>
        <taxon>Pseudonocardiaceae</taxon>
        <taxon>Pseudonocardia</taxon>
    </lineage>
</organism>